<proteinExistence type="predicted"/>
<gene>
    <name evidence="3" type="primary">LOC106817957</name>
</gene>
<keyword evidence="2" id="KW-1185">Reference proteome</keyword>
<organism evidence="2 3">
    <name type="scientific">Priapulus caudatus</name>
    <name type="common">Priapulid worm</name>
    <dbReference type="NCBI Taxonomy" id="37621"/>
    <lineage>
        <taxon>Eukaryota</taxon>
        <taxon>Metazoa</taxon>
        <taxon>Ecdysozoa</taxon>
        <taxon>Scalidophora</taxon>
        <taxon>Priapulida</taxon>
        <taxon>Priapulimorpha</taxon>
        <taxon>Priapulimorphida</taxon>
        <taxon>Priapulidae</taxon>
        <taxon>Priapulus</taxon>
    </lineage>
</organism>
<evidence type="ECO:0000259" key="1">
    <source>
        <dbReference type="PROSITE" id="PS50904"/>
    </source>
</evidence>
<dbReference type="PANTHER" id="PTHR11158">
    <property type="entry name" value="MSF1/PX19 RELATED"/>
    <property type="match status" value="1"/>
</dbReference>
<evidence type="ECO:0000313" key="2">
    <source>
        <dbReference type="Proteomes" id="UP000695022"/>
    </source>
</evidence>
<dbReference type="Pfam" id="PF04707">
    <property type="entry name" value="PRELI"/>
    <property type="match status" value="1"/>
</dbReference>
<dbReference type="GeneID" id="106817957"/>
<reference evidence="3" key="1">
    <citation type="submission" date="2025-08" db="UniProtKB">
        <authorList>
            <consortium name="RefSeq"/>
        </authorList>
    </citation>
    <scope>IDENTIFICATION</scope>
</reference>
<name>A0ABM1F127_PRICU</name>
<evidence type="ECO:0000313" key="3">
    <source>
        <dbReference type="RefSeq" id="XP_014678148.1"/>
    </source>
</evidence>
<feature type="domain" description="PRELI/MSF1" evidence="1">
    <location>
        <begin position="2"/>
        <end position="140"/>
    </location>
</feature>
<dbReference type="Proteomes" id="UP000695022">
    <property type="component" value="Unplaced"/>
</dbReference>
<dbReference type="RefSeq" id="XP_014678148.1">
    <property type="nucleotide sequence ID" value="XM_014822662.1"/>
</dbReference>
<dbReference type="InterPro" id="IPR006797">
    <property type="entry name" value="PRELI/MSF1_dom"/>
</dbReference>
<dbReference type="InterPro" id="IPR037365">
    <property type="entry name" value="Slowmo/Ups"/>
</dbReference>
<dbReference type="PROSITE" id="PS50904">
    <property type="entry name" value="PRELI_MSF1"/>
    <property type="match status" value="1"/>
</dbReference>
<sequence>MVQQYQSPVRVYKYPFELVMAAYEKRFPTCPMIPVFVGSETTYEYKSDDGAMHVVERRCKLNLDAPYILKKIVGVEYIYFIQKNSLDRRARTLKIEAHNESFSNRIIVRENCFYSVRDPSYHLFNEHTLHVYGFFRVDIH</sequence>
<accession>A0ABM1F127</accession>
<protein>
    <submittedName>
        <fullName evidence="3">SEC14-like protein 1</fullName>
    </submittedName>
</protein>